<feature type="compositionally biased region" description="Acidic residues" evidence="1">
    <location>
        <begin position="120"/>
        <end position="139"/>
    </location>
</feature>
<feature type="region of interest" description="Disordered" evidence="1">
    <location>
        <begin position="103"/>
        <end position="148"/>
    </location>
</feature>
<organism evidence="3 4">
    <name type="scientific">Adineta steineri</name>
    <dbReference type="NCBI Taxonomy" id="433720"/>
    <lineage>
        <taxon>Eukaryota</taxon>
        <taxon>Metazoa</taxon>
        <taxon>Spiralia</taxon>
        <taxon>Gnathifera</taxon>
        <taxon>Rotifera</taxon>
        <taxon>Eurotatoria</taxon>
        <taxon>Bdelloidea</taxon>
        <taxon>Adinetida</taxon>
        <taxon>Adinetidae</taxon>
        <taxon>Adineta</taxon>
    </lineage>
</organism>
<evidence type="ECO:0000313" key="4">
    <source>
        <dbReference type="Proteomes" id="UP000663860"/>
    </source>
</evidence>
<feature type="region of interest" description="Disordered" evidence="1">
    <location>
        <begin position="379"/>
        <end position="470"/>
    </location>
</feature>
<feature type="compositionally biased region" description="Polar residues" evidence="1">
    <location>
        <begin position="398"/>
        <end position="414"/>
    </location>
</feature>
<dbReference type="InterPro" id="IPR045255">
    <property type="entry name" value="RanBP1-like"/>
</dbReference>
<feature type="region of interest" description="Disordered" evidence="1">
    <location>
        <begin position="39"/>
        <end position="64"/>
    </location>
</feature>
<dbReference type="SUPFAM" id="SSF50729">
    <property type="entry name" value="PH domain-like"/>
    <property type="match status" value="2"/>
</dbReference>
<dbReference type="Pfam" id="PF00638">
    <property type="entry name" value="Ran_BP1"/>
    <property type="match status" value="2"/>
</dbReference>
<dbReference type="PROSITE" id="PS50196">
    <property type="entry name" value="RANBD1"/>
    <property type="match status" value="2"/>
</dbReference>
<proteinExistence type="predicted"/>
<feature type="domain" description="RanBD1" evidence="2">
    <location>
        <begin position="268"/>
        <end position="334"/>
    </location>
</feature>
<sequence>MSNNTETVHTNDDKTENEPNNINTSTPIRLFGQFKQNGSSFSNFRQLSSNGDNSPSPSTTTTTTTSYFTNTISKISSANNGGFGSSSTSLAASLAPLSSNQQLFGATNDTKSTSLAEKEEKEEDDNDDDKEDDDNDEDENNKTTPSLFETAAEYEAKRASTHPAANIQGDTSTGEEHEVTKFQMAGKLYMYSPEQQQFVERGYGILKINECHDPSDWNKLQARLIMRLDKSFRVILNSPIFPKMTIERATDRSVRFGAQDESQLRVFIIKMAGKLYMYSPEQQQFVERGYGILKINECHDPSDWNKLQARLIMRLDKSFRVILNSPIFPKMTIERATDRSVRFGAQDESQLRVFIIKSSTNECTNLCKELESRIQIIERQQTTPSSSSASSNITSPIKTNLNTSDTSPTDNLSTRIRKRSHSRSDSDTSDNTNDVSKKSKIIEQYQDDHKNTSDEDSIESTKAGEQETAI</sequence>
<reference evidence="3" key="1">
    <citation type="submission" date="2021-02" db="EMBL/GenBank/DDBJ databases">
        <authorList>
            <person name="Nowell W R."/>
        </authorList>
    </citation>
    <scope>NUCLEOTIDE SEQUENCE</scope>
</reference>
<gene>
    <name evidence="3" type="ORF">IZO911_LOCUS11490</name>
</gene>
<protein>
    <recommendedName>
        <fullName evidence="2">RanBD1 domain-containing protein</fullName>
    </recommendedName>
</protein>
<dbReference type="SMART" id="SM00160">
    <property type="entry name" value="RanBD"/>
    <property type="match status" value="1"/>
</dbReference>
<dbReference type="InterPro" id="IPR011993">
    <property type="entry name" value="PH-like_dom_sf"/>
</dbReference>
<dbReference type="CDD" id="cd13180">
    <property type="entry name" value="RanBD_RanBP3"/>
    <property type="match status" value="1"/>
</dbReference>
<dbReference type="AlphaFoldDB" id="A0A813YMS7"/>
<dbReference type="Proteomes" id="UP000663860">
    <property type="component" value="Unassembled WGS sequence"/>
</dbReference>
<dbReference type="PANTHER" id="PTHR23138">
    <property type="entry name" value="RAN BINDING PROTEIN"/>
    <property type="match status" value="1"/>
</dbReference>
<dbReference type="InterPro" id="IPR000156">
    <property type="entry name" value="Ran_bind_dom"/>
</dbReference>
<feature type="compositionally biased region" description="Low complexity" evidence="1">
    <location>
        <begin position="48"/>
        <end position="64"/>
    </location>
</feature>
<name>A0A813YMS7_9BILA</name>
<feature type="domain" description="RanBD1" evidence="2">
    <location>
        <begin position="147"/>
        <end position="247"/>
    </location>
</feature>
<evidence type="ECO:0000256" key="1">
    <source>
        <dbReference type="SAM" id="MobiDB-lite"/>
    </source>
</evidence>
<feature type="region of interest" description="Disordered" evidence="1">
    <location>
        <begin position="1"/>
        <end position="26"/>
    </location>
</feature>
<dbReference type="EMBL" id="CAJNOE010000086">
    <property type="protein sequence ID" value="CAF0886698.1"/>
    <property type="molecule type" value="Genomic_DNA"/>
</dbReference>
<feature type="compositionally biased region" description="Basic and acidic residues" evidence="1">
    <location>
        <begin position="435"/>
        <end position="453"/>
    </location>
</feature>
<feature type="compositionally biased region" description="Low complexity" evidence="1">
    <location>
        <begin position="382"/>
        <end position="397"/>
    </location>
</feature>
<feature type="compositionally biased region" description="Polar residues" evidence="1">
    <location>
        <begin position="103"/>
        <end position="115"/>
    </location>
</feature>
<comment type="caution">
    <text evidence="3">The sequence shown here is derived from an EMBL/GenBank/DDBJ whole genome shotgun (WGS) entry which is preliminary data.</text>
</comment>
<evidence type="ECO:0000259" key="2">
    <source>
        <dbReference type="PROSITE" id="PS50196"/>
    </source>
</evidence>
<dbReference type="Gene3D" id="2.30.29.30">
    <property type="entry name" value="Pleckstrin-homology domain (PH domain)/Phosphotyrosine-binding domain (PTB)"/>
    <property type="match status" value="2"/>
</dbReference>
<accession>A0A813YMS7</accession>
<evidence type="ECO:0000313" key="3">
    <source>
        <dbReference type="EMBL" id="CAF0886698.1"/>
    </source>
</evidence>